<evidence type="ECO:0000313" key="2">
    <source>
        <dbReference type="Proteomes" id="UP000271468"/>
    </source>
</evidence>
<reference evidence="1 2" key="1">
    <citation type="submission" date="2018-08" db="EMBL/GenBank/DDBJ databases">
        <title>Recombination of ecologically and evolutionarily significant loci maintains genetic cohesion in the Pseudomonas syringae species complex.</title>
        <authorList>
            <person name="Dillon M."/>
            <person name="Thakur S."/>
            <person name="Almeida R.N.D."/>
            <person name="Weir B.S."/>
            <person name="Guttman D.S."/>
        </authorList>
    </citation>
    <scope>NUCLEOTIDE SEQUENCE [LARGE SCALE GENOMIC DNA]</scope>
    <source>
        <strain evidence="1 2">ICMP 12341</strain>
    </source>
</reference>
<name>A0A0P9L8X1_9PSED</name>
<dbReference type="AlphaFoldDB" id="A0A0P9L8X1"/>
<evidence type="ECO:0000313" key="1">
    <source>
        <dbReference type="EMBL" id="RMN08260.1"/>
    </source>
</evidence>
<organism evidence="1 2">
    <name type="scientific">Pseudomonas syringae pv. coriandricola</name>
    <dbReference type="NCBI Taxonomy" id="264453"/>
    <lineage>
        <taxon>Bacteria</taxon>
        <taxon>Pseudomonadati</taxon>
        <taxon>Pseudomonadota</taxon>
        <taxon>Gammaproteobacteria</taxon>
        <taxon>Pseudomonadales</taxon>
        <taxon>Pseudomonadaceae</taxon>
        <taxon>Pseudomonas</taxon>
    </lineage>
</organism>
<dbReference type="EMBL" id="RBOV01000334">
    <property type="protein sequence ID" value="RMN08260.1"/>
    <property type="molecule type" value="Genomic_DNA"/>
</dbReference>
<gene>
    <name evidence="1" type="ORF">ALQ65_04445</name>
</gene>
<accession>A0A0P9L8X1</accession>
<dbReference type="Proteomes" id="UP000271468">
    <property type="component" value="Unassembled WGS sequence"/>
</dbReference>
<proteinExistence type="predicted"/>
<comment type="caution">
    <text evidence="1">The sequence shown here is derived from an EMBL/GenBank/DDBJ whole genome shotgun (WGS) entry which is preliminary data.</text>
</comment>
<sequence length="40" mass="4628">MELVRATEDFLIAGQPYAEFPTLLWDSMESCVPVSQFLRH</sequence>
<protein>
    <submittedName>
        <fullName evidence="1">Uncharacterized protein</fullName>
    </submittedName>
</protein>